<proteinExistence type="predicted"/>
<dbReference type="RefSeq" id="WP_126561324.1">
    <property type="nucleotide sequence ID" value="NZ_RYDJ01000001.1"/>
</dbReference>
<evidence type="ECO:0000313" key="2">
    <source>
        <dbReference type="Proteomes" id="UP000280825"/>
    </source>
</evidence>
<dbReference type="Proteomes" id="UP000280825">
    <property type="component" value="Unassembled WGS sequence"/>
</dbReference>
<organism evidence="1 2">
    <name type="scientific">Flavobacterium bomense</name>
    <dbReference type="NCBI Taxonomy" id="2497483"/>
    <lineage>
        <taxon>Bacteria</taxon>
        <taxon>Pseudomonadati</taxon>
        <taxon>Bacteroidota</taxon>
        <taxon>Flavobacteriia</taxon>
        <taxon>Flavobacteriales</taxon>
        <taxon>Flavobacteriaceae</taxon>
        <taxon>Flavobacterium</taxon>
    </lineage>
</organism>
<reference evidence="1 2" key="1">
    <citation type="submission" date="2018-12" db="EMBL/GenBank/DDBJ databases">
        <title>Flavobacterium sp. nov., isolated from glacier ice.</title>
        <authorList>
            <person name="Liu Q."/>
            <person name="Xin Y.-H."/>
        </authorList>
    </citation>
    <scope>NUCLEOTIDE SEQUENCE [LARGE SCALE GENOMIC DNA]</scope>
    <source>
        <strain evidence="1 2">RB1N8</strain>
    </source>
</reference>
<protein>
    <submittedName>
        <fullName evidence="1">Uncharacterized protein</fullName>
    </submittedName>
</protein>
<evidence type="ECO:0000313" key="1">
    <source>
        <dbReference type="EMBL" id="RTZ07942.1"/>
    </source>
</evidence>
<sequence>MDNSKIVTLLKRIKDLDTNYSKLLVPLPMSKQITSYMLIREDLLFVKTNAELLLESKKKKPRNEHTEETLWYSLIILYGRCFSDATRGQKVKLDKEDFFNINNETNILLITHNKIIDIRNNFLAHRGDNENEIPIVYVKIPKGEIPEEYTIEFKIVSTRYVTESSSFLEQIIDLVDFLIPKIKIKTDKCGERLKKGIFNLDAELLKKLTIE</sequence>
<comment type="caution">
    <text evidence="1">The sequence shown here is derived from an EMBL/GenBank/DDBJ whole genome shotgun (WGS) entry which is preliminary data.</text>
</comment>
<keyword evidence="2" id="KW-1185">Reference proteome</keyword>
<name>A0A432CQW9_9FLAO</name>
<accession>A0A432CQW9</accession>
<dbReference type="AlphaFoldDB" id="A0A432CQW9"/>
<gene>
    <name evidence="1" type="ORF">EKL98_01075</name>
</gene>
<dbReference type="EMBL" id="RYDJ01000001">
    <property type="protein sequence ID" value="RTZ07942.1"/>
    <property type="molecule type" value="Genomic_DNA"/>
</dbReference>